<dbReference type="Gene3D" id="3.10.450.620">
    <property type="entry name" value="JHP933, nucleotidyltransferase-like core domain"/>
    <property type="match status" value="1"/>
</dbReference>
<evidence type="ECO:0008006" key="3">
    <source>
        <dbReference type="Google" id="ProtNLM"/>
    </source>
</evidence>
<sequence length="152" mass="17550">MIPRAYITHWKQHAPWISDAQVEQDLVISRALVDIFSDELLADSLAFRGGTALHKLYFAPAPRYSEDIDLVQIRPEPIGAVIDRLREVLNYLEPPKVKQKDRNALNPDFRTTGLSGTCGLSMIQKDAWKWEENEEHSRTSLRPRWRLMPSRA</sequence>
<dbReference type="Pfam" id="PF08843">
    <property type="entry name" value="AbiEii"/>
    <property type="match status" value="1"/>
</dbReference>
<evidence type="ECO:0000313" key="2">
    <source>
        <dbReference type="Proteomes" id="UP000366872"/>
    </source>
</evidence>
<name>A0A6C2TZ46_PONDE</name>
<reference evidence="1 2" key="1">
    <citation type="submission" date="2019-04" db="EMBL/GenBank/DDBJ databases">
        <authorList>
            <person name="Van Vliet M D."/>
        </authorList>
    </citation>
    <scope>NUCLEOTIDE SEQUENCE [LARGE SCALE GENOMIC DNA]</scope>
    <source>
        <strain evidence="1 2">F1</strain>
    </source>
</reference>
<organism evidence="1 2">
    <name type="scientific">Pontiella desulfatans</name>
    <dbReference type="NCBI Taxonomy" id="2750659"/>
    <lineage>
        <taxon>Bacteria</taxon>
        <taxon>Pseudomonadati</taxon>
        <taxon>Kiritimatiellota</taxon>
        <taxon>Kiritimatiellia</taxon>
        <taxon>Kiritimatiellales</taxon>
        <taxon>Pontiellaceae</taxon>
        <taxon>Pontiella</taxon>
    </lineage>
</organism>
<dbReference type="AlphaFoldDB" id="A0A6C2TZ46"/>
<evidence type="ECO:0000313" key="1">
    <source>
        <dbReference type="EMBL" id="VGO12887.1"/>
    </source>
</evidence>
<accession>A0A6C2TZ46</accession>
<dbReference type="RefSeq" id="WP_136078514.1">
    <property type="nucleotide sequence ID" value="NZ_CAAHFG010000001.1"/>
</dbReference>
<dbReference type="Proteomes" id="UP000366872">
    <property type="component" value="Unassembled WGS sequence"/>
</dbReference>
<dbReference type="EMBL" id="CAAHFG010000001">
    <property type="protein sequence ID" value="VGO12887.1"/>
    <property type="molecule type" value="Genomic_DNA"/>
</dbReference>
<keyword evidence="2" id="KW-1185">Reference proteome</keyword>
<dbReference type="InterPro" id="IPR014942">
    <property type="entry name" value="AbiEii"/>
</dbReference>
<proteinExistence type="predicted"/>
<gene>
    <name evidence="1" type="ORF">PDESU_01441</name>
</gene>
<protein>
    <recommendedName>
        <fullName evidence="3">Nucleotidyl transferase AbiEii/AbiGii toxin family protein</fullName>
    </recommendedName>
</protein>